<evidence type="ECO:0000313" key="4">
    <source>
        <dbReference type="Proteomes" id="UP000321393"/>
    </source>
</evidence>
<reference evidence="4 5" key="1">
    <citation type="submission" date="2019-08" db="EMBL/GenBank/DDBJ databases">
        <title>Draft genome sequences of two oriental melons (Cucumis melo L. var makuwa).</title>
        <authorList>
            <person name="Kwon S.-Y."/>
        </authorList>
    </citation>
    <scope>NUCLEOTIDE SEQUENCE [LARGE SCALE GENOMIC DNA]</scope>
    <source>
        <strain evidence="5">cv. Chang Bougi</strain>
        <strain evidence="4">cv. SW 3</strain>
        <tissue evidence="2">Leaf</tissue>
    </source>
</reference>
<accession>A0A5A7TDS7</accession>
<dbReference type="EMBL" id="SSTE01016577">
    <property type="protein sequence ID" value="KAA0041450.1"/>
    <property type="molecule type" value="Genomic_DNA"/>
</dbReference>
<organism evidence="2 4">
    <name type="scientific">Cucumis melo var. makuwa</name>
    <name type="common">Oriental melon</name>
    <dbReference type="NCBI Taxonomy" id="1194695"/>
    <lineage>
        <taxon>Eukaryota</taxon>
        <taxon>Viridiplantae</taxon>
        <taxon>Streptophyta</taxon>
        <taxon>Embryophyta</taxon>
        <taxon>Tracheophyta</taxon>
        <taxon>Spermatophyta</taxon>
        <taxon>Magnoliopsida</taxon>
        <taxon>eudicotyledons</taxon>
        <taxon>Gunneridae</taxon>
        <taxon>Pentapetalae</taxon>
        <taxon>rosids</taxon>
        <taxon>fabids</taxon>
        <taxon>Cucurbitales</taxon>
        <taxon>Cucurbitaceae</taxon>
        <taxon>Benincaseae</taxon>
        <taxon>Cucumis</taxon>
    </lineage>
</organism>
<evidence type="ECO:0000313" key="2">
    <source>
        <dbReference type="EMBL" id="KAA0041450.1"/>
    </source>
</evidence>
<dbReference type="EMBL" id="SSTD01003946">
    <property type="protein sequence ID" value="TYK24324.1"/>
    <property type="molecule type" value="Genomic_DNA"/>
</dbReference>
<name>A0A5A7TDS7_CUCMM</name>
<dbReference type="Proteomes" id="UP000321947">
    <property type="component" value="Unassembled WGS sequence"/>
</dbReference>
<evidence type="ECO:0000256" key="1">
    <source>
        <dbReference type="SAM" id="MobiDB-lite"/>
    </source>
</evidence>
<sequence length="198" mass="22349">MTKIDDLEDIDEGDSSYTTIAGDNVHYIETSYEWTQWQDELAAEMINQWQLSCMDKGGEGHTCGVFGEVGICWWMEVEQRYVQTGLPGTTCPNDGGKTHPAAKGLLNKPFPYYDELSYVFEKDRATGERAKIFVDVESNDPSGTRSNGSKRKRGGQRAETIDLIHEAMEYANDQLKTIVKWPTVALQNEIAVYQEVVH</sequence>
<proteinExistence type="predicted"/>
<evidence type="ECO:0000313" key="3">
    <source>
        <dbReference type="EMBL" id="TYK24324.1"/>
    </source>
</evidence>
<feature type="region of interest" description="Disordered" evidence="1">
    <location>
        <begin position="136"/>
        <end position="157"/>
    </location>
</feature>
<gene>
    <name evidence="3" type="ORF">E5676_scaffold205G00980</name>
    <name evidence="2" type="ORF">E6C27_scaffold6G00260</name>
</gene>
<dbReference type="AlphaFoldDB" id="A0A5A7TDS7"/>
<dbReference type="PANTHER" id="PTHR46250">
    <property type="entry name" value="MYB/SANT-LIKE DNA-BINDING DOMAIN PROTEIN-RELATED"/>
    <property type="match status" value="1"/>
</dbReference>
<protein>
    <submittedName>
        <fullName evidence="2">Retrotransposon protein</fullName>
    </submittedName>
</protein>
<comment type="caution">
    <text evidence="2">The sequence shown here is derived from an EMBL/GenBank/DDBJ whole genome shotgun (WGS) entry which is preliminary data.</text>
</comment>
<dbReference type="Proteomes" id="UP000321393">
    <property type="component" value="Unassembled WGS sequence"/>
</dbReference>
<dbReference type="PANTHER" id="PTHR46250:SF15">
    <property type="entry name" value="OS01G0523800 PROTEIN"/>
    <property type="match status" value="1"/>
</dbReference>
<evidence type="ECO:0000313" key="5">
    <source>
        <dbReference type="Proteomes" id="UP000321947"/>
    </source>
</evidence>